<name>A0A508TPU5_9BRAD</name>
<dbReference type="Proteomes" id="UP000328092">
    <property type="component" value="Unassembled WGS sequence"/>
</dbReference>
<dbReference type="EMBL" id="CAADFC020000028">
    <property type="protein sequence ID" value="VIO76371.1"/>
    <property type="molecule type" value="Genomic_DNA"/>
</dbReference>
<comment type="caution">
    <text evidence="1">The sequence shown here is derived from an EMBL/GenBank/DDBJ whole genome shotgun (WGS) entry which is preliminary data.</text>
</comment>
<evidence type="ECO:0000313" key="2">
    <source>
        <dbReference type="Proteomes" id="UP000328092"/>
    </source>
</evidence>
<evidence type="ECO:0000313" key="1">
    <source>
        <dbReference type="EMBL" id="VIO76371.1"/>
    </source>
</evidence>
<accession>A0A508TPU5</accession>
<dbReference type="AlphaFoldDB" id="A0A508TPU5"/>
<reference evidence="1" key="1">
    <citation type="submission" date="2019-02" db="EMBL/GenBank/DDBJ databases">
        <authorList>
            <person name="Pothier F.J."/>
        </authorList>
    </citation>
    <scope>NUCLEOTIDE SEQUENCE</scope>
    <source>
        <strain evidence="1">CI-1B</strain>
    </source>
</reference>
<organism evidence="1 2">
    <name type="scientific">Bradyrhizobium ivorense</name>
    <dbReference type="NCBI Taxonomy" id="2511166"/>
    <lineage>
        <taxon>Bacteria</taxon>
        <taxon>Pseudomonadati</taxon>
        <taxon>Pseudomonadota</taxon>
        <taxon>Alphaproteobacteria</taxon>
        <taxon>Hyphomicrobiales</taxon>
        <taxon>Nitrobacteraceae</taxon>
        <taxon>Bradyrhizobium</taxon>
    </lineage>
</organism>
<gene>
    <name evidence="1" type="ORF">CI1B_63760</name>
</gene>
<keyword evidence="2" id="KW-1185">Reference proteome</keyword>
<protein>
    <submittedName>
        <fullName evidence="1">Uncharacterized protein</fullName>
    </submittedName>
</protein>
<sequence>MRCKFPPGDKNPSLSCSPSLKIVSQKVHRHGIIDFVIEVVLLGVNQRISYVIMQYDTTSFGTSYRADETLRITLGQVSKHANFESDLLAQMLGMSSDADHLLAYYRVLNANNNQELPRDQWDALSDNPLKQNTGPDPKKWNCGGALMTFGAVYAPRHYVSGAQLYYRTPSPSKLSAVHFKKETVAAGARKIRQQLKNGNFVQVFVGHNEDLTVEGGIIKPSSNTHYITLFGASASGNEFIFFDPWPTGSIMTYQSGIMGPVKSVFMGTINFVESEGKIRSPDVVSGRHKYVILTGP</sequence>
<proteinExistence type="predicted"/>